<name>A0A0L8FSN1_OCTBM</name>
<dbReference type="Pfam" id="PF15998">
    <property type="entry name" value="DUF4773"/>
    <property type="match status" value="1"/>
</dbReference>
<evidence type="ECO:0000256" key="1">
    <source>
        <dbReference type="SAM" id="SignalP"/>
    </source>
</evidence>
<organism evidence="3">
    <name type="scientific">Octopus bimaculoides</name>
    <name type="common">California two-spotted octopus</name>
    <dbReference type="NCBI Taxonomy" id="37653"/>
    <lineage>
        <taxon>Eukaryota</taxon>
        <taxon>Metazoa</taxon>
        <taxon>Spiralia</taxon>
        <taxon>Lophotrochozoa</taxon>
        <taxon>Mollusca</taxon>
        <taxon>Cephalopoda</taxon>
        <taxon>Coleoidea</taxon>
        <taxon>Octopodiformes</taxon>
        <taxon>Octopoda</taxon>
        <taxon>Incirrata</taxon>
        <taxon>Octopodidae</taxon>
        <taxon>Octopus</taxon>
    </lineage>
</organism>
<accession>A0A0L8FSN1</accession>
<keyword evidence="1" id="KW-0732">Signal</keyword>
<evidence type="ECO:0000313" key="3">
    <source>
        <dbReference type="EMBL" id="KOF67658.1"/>
    </source>
</evidence>
<feature type="domain" description="DUF4773" evidence="2">
    <location>
        <begin position="57"/>
        <end position="167"/>
    </location>
</feature>
<reference evidence="3" key="1">
    <citation type="submission" date="2015-07" db="EMBL/GenBank/DDBJ databases">
        <title>MeaNS - Measles Nucleotide Surveillance Program.</title>
        <authorList>
            <person name="Tran T."/>
            <person name="Druce J."/>
        </authorList>
    </citation>
    <scope>NUCLEOTIDE SEQUENCE</scope>
    <source>
        <strain evidence="3">UCB-OBI-ISO-001</strain>
        <tissue evidence="3">Gonad</tissue>
    </source>
</reference>
<dbReference type="InterPro" id="IPR031941">
    <property type="entry name" value="DUF4773"/>
</dbReference>
<dbReference type="OMA" id="INDRACV"/>
<proteinExistence type="predicted"/>
<dbReference type="KEGG" id="obi:106881424"/>
<dbReference type="AlphaFoldDB" id="A0A0L8FSN1"/>
<dbReference type="PANTHER" id="PTHR36299">
    <property type="entry name" value="AGAP008005-PA"/>
    <property type="match status" value="1"/>
</dbReference>
<dbReference type="OrthoDB" id="5952164at2759"/>
<dbReference type="EMBL" id="KQ426870">
    <property type="protein sequence ID" value="KOF67658.1"/>
    <property type="molecule type" value="Genomic_DNA"/>
</dbReference>
<sequence>MARFDFLLLFCSLGIVLLPTQQVSANILTSFWKSFCRRIGWDESPKTYSTHTNSQYCDLNGDTGECCLPIYLKELNINDRACVKLSYLPKDIGFEADVLWNQKTIYKRSLSVRNPPSLCEGLPFLNQVDICLIFYDVVFKYDSFSTCIKFRIQFYAYEDFKLTCFSLPLLTESQSSHRLFKRALFTAVSK</sequence>
<dbReference type="PANTHER" id="PTHR36299:SF4">
    <property type="entry name" value="GH07892P-RELATED"/>
    <property type="match status" value="1"/>
</dbReference>
<feature type="chain" id="PRO_5005582539" description="DUF4773 domain-containing protein" evidence="1">
    <location>
        <begin position="26"/>
        <end position="190"/>
    </location>
</feature>
<gene>
    <name evidence="3" type="ORF">OCBIM_22009087mg</name>
</gene>
<evidence type="ECO:0000259" key="2">
    <source>
        <dbReference type="Pfam" id="PF15998"/>
    </source>
</evidence>
<protein>
    <recommendedName>
        <fullName evidence="2">DUF4773 domain-containing protein</fullName>
    </recommendedName>
</protein>
<feature type="signal peptide" evidence="1">
    <location>
        <begin position="1"/>
        <end position="25"/>
    </location>
</feature>